<dbReference type="AlphaFoldDB" id="A0A8J6HIU6"/>
<reference evidence="1" key="2">
    <citation type="submission" date="2021-08" db="EMBL/GenBank/DDBJ databases">
        <authorList>
            <person name="Eriksson T."/>
        </authorList>
    </citation>
    <scope>NUCLEOTIDE SEQUENCE</scope>
    <source>
        <strain evidence="1">Stoneville</strain>
        <tissue evidence="1">Whole head</tissue>
    </source>
</reference>
<evidence type="ECO:0000313" key="1">
    <source>
        <dbReference type="EMBL" id="KAH0815158.1"/>
    </source>
</evidence>
<comment type="caution">
    <text evidence="1">The sequence shown here is derived from an EMBL/GenBank/DDBJ whole genome shotgun (WGS) entry which is preliminary data.</text>
</comment>
<reference evidence="1" key="1">
    <citation type="journal article" date="2020" name="J Insects Food Feed">
        <title>The yellow mealworm (Tenebrio molitor) genome: a resource for the emerging insects as food and feed industry.</title>
        <authorList>
            <person name="Eriksson T."/>
            <person name="Andere A."/>
            <person name="Kelstrup H."/>
            <person name="Emery V."/>
            <person name="Picard C."/>
        </authorList>
    </citation>
    <scope>NUCLEOTIDE SEQUENCE</scope>
    <source>
        <strain evidence="1">Stoneville</strain>
        <tissue evidence="1">Whole head</tissue>
    </source>
</reference>
<keyword evidence="2" id="KW-1185">Reference proteome</keyword>
<protein>
    <submittedName>
        <fullName evidence="1">Uncharacterized protein</fullName>
    </submittedName>
</protein>
<gene>
    <name evidence="1" type="ORF">GEV33_007633</name>
</gene>
<dbReference type="Proteomes" id="UP000719412">
    <property type="component" value="Unassembled WGS sequence"/>
</dbReference>
<name>A0A8J6HIU6_TENMO</name>
<accession>A0A8J6HIU6</accession>
<organism evidence="1 2">
    <name type="scientific">Tenebrio molitor</name>
    <name type="common">Yellow mealworm beetle</name>
    <dbReference type="NCBI Taxonomy" id="7067"/>
    <lineage>
        <taxon>Eukaryota</taxon>
        <taxon>Metazoa</taxon>
        <taxon>Ecdysozoa</taxon>
        <taxon>Arthropoda</taxon>
        <taxon>Hexapoda</taxon>
        <taxon>Insecta</taxon>
        <taxon>Pterygota</taxon>
        <taxon>Neoptera</taxon>
        <taxon>Endopterygota</taxon>
        <taxon>Coleoptera</taxon>
        <taxon>Polyphaga</taxon>
        <taxon>Cucujiformia</taxon>
        <taxon>Tenebrionidae</taxon>
        <taxon>Tenebrio</taxon>
    </lineage>
</organism>
<sequence length="256" mass="29233">MVLVYLLISAPTDLAYRSSKQVLNLYSDKEIICMLVWDGPVEGSQNFGRPLALGKPMWDSLDLILSNPDFAFEQIRYFLSWYRLDLHLMFVNNIILSNVIVITKPDVQTSAKILSRTEGFRTMPVHLESGILAAKRICSDMHVFANLHPITSSLINVAKSHSRNPDVNQATYFTTARLRRRHAHIDEDEEFLKFRPEPAATPSCGSADLEVGRFCSMTHSCMKFYILLKFITMTINCRRLHPHQSSEEHTFSIALN</sequence>
<proteinExistence type="predicted"/>
<evidence type="ECO:0000313" key="2">
    <source>
        <dbReference type="Proteomes" id="UP000719412"/>
    </source>
</evidence>
<dbReference type="EMBL" id="JABDTM020023463">
    <property type="protein sequence ID" value="KAH0815158.1"/>
    <property type="molecule type" value="Genomic_DNA"/>
</dbReference>